<name>A0ABT2QSR7_9STAP</name>
<dbReference type="NCBIfam" id="TIGR01498">
    <property type="entry name" value="folK"/>
    <property type="match status" value="1"/>
</dbReference>
<dbReference type="EC" id="2.7.6.3" evidence="3"/>
<proteinExistence type="predicted"/>
<comment type="pathway">
    <text evidence="2">Cofactor biosynthesis; tetrahydrofolate biosynthesis; 2-amino-4-hydroxy-6-hydroxymethyl-7,8-dihydropteridine diphosphate from 7,8-dihydroneopterin triphosphate: step 4/4.</text>
</comment>
<evidence type="ECO:0000259" key="9">
    <source>
        <dbReference type="PROSITE" id="PS00794"/>
    </source>
</evidence>
<feature type="domain" description="7,8-dihydro-6-hydroxymethylpterin-pyrophosphokinase" evidence="9">
    <location>
        <begin position="88"/>
        <end position="99"/>
    </location>
</feature>
<protein>
    <recommendedName>
        <fullName evidence="3">2-amino-4-hydroxy-6-hydroxymethyldihydropteridine diphosphokinase</fullName>
        <ecNumber evidence="3">2.7.6.3</ecNumber>
    </recommendedName>
</protein>
<sequence>MVEAYLSLGSNMGERAYHLREALSLLDQIEGINVTKVSSIYETAPIGYTDQDPFLNLCAKVETSLAPHDLLHRCLDVERRLHRVREIRWGPRTCDIDIILYGDEQIDDNELTVPHPRMRERAFVIIPLQEIAPRAVEPVLHQAIGEIQAPDDEVEVYREG</sequence>
<evidence type="ECO:0000313" key="11">
    <source>
        <dbReference type="Proteomes" id="UP001209553"/>
    </source>
</evidence>
<evidence type="ECO:0000256" key="5">
    <source>
        <dbReference type="ARBA" id="ARBA00022741"/>
    </source>
</evidence>
<evidence type="ECO:0000256" key="8">
    <source>
        <dbReference type="ARBA" id="ARBA00022909"/>
    </source>
</evidence>
<keyword evidence="4 10" id="KW-0808">Transferase</keyword>
<dbReference type="EMBL" id="JAOPKZ010000019">
    <property type="protein sequence ID" value="MCU5747019.1"/>
    <property type="molecule type" value="Genomic_DNA"/>
</dbReference>
<dbReference type="Gene3D" id="3.30.70.560">
    <property type="entry name" value="7,8-Dihydro-6-hydroxymethylpterin-pyrophosphokinase HPPK"/>
    <property type="match status" value="1"/>
</dbReference>
<evidence type="ECO:0000256" key="6">
    <source>
        <dbReference type="ARBA" id="ARBA00022777"/>
    </source>
</evidence>
<evidence type="ECO:0000256" key="4">
    <source>
        <dbReference type="ARBA" id="ARBA00022679"/>
    </source>
</evidence>
<dbReference type="GO" id="GO:0003848">
    <property type="term" value="F:2-amino-4-hydroxy-6-hydroxymethyldihydropteridine diphosphokinase activity"/>
    <property type="evidence" value="ECO:0007669"/>
    <property type="project" value="UniProtKB-EC"/>
</dbReference>
<dbReference type="PROSITE" id="PS00794">
    <property type="entry name" value="HPPK"/>
    <property type="match status" value="1"/>
</dbReference>
<dbReference type="InterPro" id="IPR035907">
    <property type="entry name" value="Hppk_sf"/>
</dbReference>
<comment type="caution">
    <text evidence="10">The sequence shown here is derived from an EMBL/GenBank/DDBJ whole genome shotgun (WGS) entry which is preliminary data.</text>
</comment>
<comment type="catalytic activity">
    <reaction evidence="1">
        <text>6-hydroxymethyl-7,8-dihydropterin + ATP = (7,8-dihydropterin-6-yl)methyl diphosphate + AMP + H(+)</text>
        <dbReference type="Rhea" id="RHEA:11412"/>
        <dbReference type="ChEBI" id="CHEBI:15378"/>
        <dbReference type="ChEBI" id="CHEBI:30616"/>
        <dbReference type="ChEBI" id="CHEBI:44841"/>
        <dbReference type="ChEBI" id="CHEBI:72950"/>
        <dbReference type="ChEBI" id="CHEBI:456215"/>
        <dbReference type="EC" id="2.7.6.3"/>
    </reaction>
</comment>
<reference evidence="10 11" key="1">
    <citation type="journal article" date="2023" name="Int. J. Syst. Evol. Microbiol.">
        <title>Streptococcus sciuri sp. nov., Staphylococcus marylandisciuri sp. nov. and Staphylococcus americanisciuri sp. nov., isolated from faeces of eastern grey squirrel (Sciurus carolinensis).</title>
        <authorList>
            <person name="Volokhov D.V."/>
            <person name="Zagorodnyaya T.A."/>
            <person name="Furtak V.A."/>
            <person name="Nattanmai G."/>
            <person name="Randall L."/>
            <person name="Jose S."/>
            <person name="Gao Y."/>
            <person name="Eisenberg T."/>
            <person name="Delmonte P."/>
            <person name="Blom J."/>
            <person name="Mitchell K.K."/>
        </authorList>
    </citation>
    <scope>NUCLEOTIDE SEQUENCE [LARGE SCALE GENOMIC DNA]</scope>
    <source>
        <strain evidence="10 11">SQ8-PEA</strain>
    </source>
</reference>
<accession>A0ABT2QSR7</accession>
<evidence type="ECO:0000256" key="1">
    <source>
        <dbReference type="ARBA" id="ARBA00000198"/>
    </source>
</evidence>
<gene>
    <name evidence="10" type="primary">folK</name>
    <name evidence="10" type="ORF">N9R04_10135</name>
</gene>
<keyword evidence="11" id="KW-1185">Reference proteome</keyword>
<dbReference type="SUPFAM" id="SSF55083">
    <property type="entry name" value="6-hydroxymethyl-7,8-dihydropterin pyrophosphokinase, HPPK"/>
    <property type="match status" value="1"/>
</dbReference>
<keyword evidence="6" id="KW-0418">Kinase</keyword>
<dbReference type="Proteomes" id="UP001209553">
    <property type="component" value="Unassembled WGS sequence"/>
</dbReference>
<evidence type="ECO:0000256" key="2">
    <source>
        <dbReference type="ARBA" id="ARBA00005051"/>
    </source>
</evidence>
<dbReference type="RefSeq" id="WP_262856728.1">
    <property type="nucleotide sequence ID" value="NZ_JAOPKZ010000019.1"/>
</dbReference>
<dbReference type="PANTHER" id="PTHR43071:SF1">
    <property type="entry name" value="2-AMINO-4-HYDROXY-6-HYDROXYMETHYLDIHYDROPTERIDINE PYROPHOSPHOKINASE"/>
    <property type="match status" value="1"/>
</dbReference>
<organism evidence="10 11">
    <name type="scientific">Staphylococcus marylandisciuri</name>
    <dbReference type="NCBI Taxonomy" id="2981529"/>
    <lineage>
        <taxon>Bacteria</taxon>
        <taxon>Bacillati</taxon>
        <taxon>Bacillota</taxon>
        <taxon>Bacilli</taxon>
        <taxon>Bacillales</taxon>
        <taxon>Staphylococcaceae</taxon>
        <taxon>Staphylococcus</taxon>
    </lineage>
</organism>
<dbReference type="Pfam" id="PF01288">
    <property type="entry name" value="HPPK"/>
    <property type="match status" value="1"/>
</dbReference>
<evidence type="ECO:0000256" key="3">
    <source>
        <dbReference type="ARBA" id="ARBA00013253"/>
    </source>
</evidence>
<keyword evidence="7" id="KW-0067">ATP-binding</keyword>
<keyword evidence="5" id="KW-0547">Nucleotide-binding</keyword>
<evidence type="ECO:0000256" key="7">
    <source>
        <dbReference type="ARBA" id="ARBA00022840"/>
    </source>
</evidence>
<evidence type="ECO:0000313" key="10">
    <source>
        <dbReference type="EMBL" id="MCU5747019.1"/>
    </source>
</evidence>
<dbReference type="CDD" id="cd00483">
    <property type="entry name" value="HPPK"/>
    <property type="match status" value="1"/>
</dbReference>
<dbReference type="PANTHER" id="PTHR43071">
    <property type="entry name" value="2-AMINO-4-HYDROXY-6-HYDROXYMETHYLDIHYDROPTERIDINE PYROPHOSPHOKINASE"/>
    <property type="match status" value="1"/>
</dbReference>
<keyword evidence="8" id="KW-0289">Folate biosynthesis</keyword>
<dbReference type="InterPro" id="IPR000550">
    <property type="entry name" value="Hppk"/>
</dbReference>